<evidence type="ECO:0000313" key="2">
    <source>
        <dbReference type="Proteomes" id="UP000886501"/>
    </source>
</evidence>
<gene>
    <name evidence="1" type="ORF">BDM02DRAFT_3111842</name>
</gene>
<dbReference type="EMBL" id="MU117983">
    <property type="protein sequence ID" value="KAF9650579.1"/>
    <property type="molecule type" value="Genomic_DNA"/>
</dbReference>
<protein>
    <submittedName>
        <fullName evidence="1">Uncharacterized protein</fullName>
    </submittedName>
</protein>
<sequence length="57" mass="6310">MSYRRVSECPNAAGPSEPKRTKSSVSGGQTGACYKCDQEGHWANGMLQPLWFLYDGR</sequence>
<organism evidence="1 2">
    <name type="scientific">Thelephora ganbajun</name>
    <name type="common">Ganba fungus</name>
    <dbReference type="NCBI Taxonomy" id="370292"/>
    <lineage>
        <taxon>Eukaryota</taxon>
        <taxon>Fungi</taxon>
        <taxon>Dikarya</taxon>
        <taxon>Basidiomycota</taxon>
        <taxon>Agaricomycotina</taxon>
        <taxon>Agaricomycetes</taxon>
        <taxon>Thelephorales</taxon>
        <taxon>Thelephoraceae</taxon>
        <taxon>Thelephora</taxon>
    </lineage>
</organism>
<accession>A0ACB6ZM05</accession>
<dbReference type="Proteomes" id="UP000886501">
    <property type="component" value="Unassembled WGS sequence"/>
</dbReference>
<proteinExistence type="predicted"/>
<name>A0ACB6ZM05_THEGA</name>
<reference evidence="1" key="2">
    <citation type="journal article" date="2020" name="Nat. Commun.">
        <title>Large-scale genome sequencing of mycorrhizal fungi provides insights into the early evolution of symbiotic traits.</title>
        <authorList>
            <person name="Miyauchi S."/>
            <person name="Kiss E."/>
            <person name="Kuo A."/>
            <person name="Drula E."/>
            <person name="Kohler A."/>
            <person name="Sanchez-Garcia M."/>
            <person name="Morin E."/>
            <person name="Andreopoulos B."/>
            <person name="Barry K.W."/>
            <person name="Bonito G."/>
            <person name="Buee M."/>
            <person name="Carver A."/>
            <person name="Chen C."/>
            <person name="Cichocki N."/>
            <person name="Clum A."/>
            <person name="Culley D."/>
            <person name="Crous P.W."/>
            <person name="Fauchery L."/>
            <person name="Girlanda M."/>
            <person name="Hayes R.D."/>
            <person name="Keri Z."/>
            <person name="LaButti K."/>
            <person name="Lipzen A."/>
            <person name="Lombard V."/>
            <person name="Magnuson J."/>
            <person name="Maillard F."/>
            <person name="Murat C."/>
            <person name="Nolan M."/>
            <person name="Ohm R.A."/>
            <person name="Pangilinan J."/>
            <person name="Pereira M.F."/>
            <person name="Perotto S."/>
            <person name="Peter M."/>
            <person name="Pfister S."/>
            <person name="Riley R."/>
            <person name="Sitrit Y."/>
            <person name="Stielow J.B."/>
            <person name="Szollosi G."/>
            <person name="Zifcakova L."/>
            <person name="Stursova M."/>
            <person name="Spatafora J.W."/>
            <person name="Tedersoo L."/>
            <person name="Vaario L.M."/>
            <person name="Yamada A."/>
            <person name="Yan M."/>
            <person name="Wang P."/>
            <person name="Xu J."/>
            <person name="Bruns T."/>
            <person name="Baldrian P."/>
            <person name="Vilgalys R."/>
            <person name="Dunand C."/>
            <person name="Henrissat B."/>
            <person name="Grigoriev I.V."/>
            <person name="Hibbett D."/>
            <person name="Nagy L.G."/>
            <person name="Martin F.M."/>
        </authorList>
    </citation>
    <scope>NUCLEOTIDE SEQUENCE</scope>
    <source>
        <strain evidence="1">P2</strain>
    </source>
</reference>
<evidence type="ECO:0000313" key="1">
    <source>
        <dbReference type="EMBL" id="KAF9650579.1"/>
    </source>
</evidence>
<comment type="caution">
    <text evidence="1">The sequence shown here is derived from an EMBL/GenBank/DDBJ whole genome shotgun (WGS) entry which is preliminary data.</text>
</comment>
<keyword evidence="2" id="KW-1185">Reference proteome</keyword>
<reference evidence="1" key="1">
    <citation type="submission" date="2019-10" db="EMBL/GenBank/DDBJ databases">
        <authorList>
            <consortium name="DOE Joint Genome Institute"/>
            <person name="Kuo A."/>
            <person name="Miyauchi S."/>
            <person name="Kiss E."/>
            <person name="Drula E."/>
            <person name="Kohler A."/>
            <person name="Sanchez-Garcia M."/>
            <person name="Andreopoulos B."/>
            <person name="Barry K.W."/>
            <person name="Bonito G."/>
            <person name="Buee M."/>
            <person name="Carver A."/>
            <person name="Chen C."/>
            <person name="Cichocki N."/>
            <person name="Clum A."/>
            <person name="Culley D."/>
            <person name="Crous P.W."/>
            <person name="Fauchery L."/>
            <person name="Girlanda M."/>
            <person name="Hayes R."/>
            <person name="Keri Z."/>
            <person name="Labutti K."/>
            <person name="Lipzen A."/>
            <person name="Lombard V."/>
            <person name="Magnuson J."/>
            <person name="Maillard F."/>
            <person name="Morin E."/>
            <person name="Murat C."/>
            <person name="Nolan M."/>
            <person name="Ohm R."/>
            <person name="Pangilinan J."/>
            <person name="Pereira M."/>
            <person name="Perotto S."/>
            <person name="Peter M."/>
            <person name="Riley R."/>
            <person name="Sitrit Y."/>
            <person name="Stielow B."/>
            <person name="Szollosi G."/>
            <person name="Zifcakova L."/>
            <person name="Stursova M."/>
            <person name="Spatafora J.W."/>
            <person name="Tedersoo L."/>
            <person name="Vaario L.-M."/>
            <person name="Yamada A."/>
            <person name="Yan M."/>
            <person name="Wang P."/>
            <person name="Xu J."/>
            <person name="Bruns T."/>
            <person name="Baldrian P."/>
            <person name="Vilgalys R."/>
            <person name="Henrissat B."/>
            <person name="Grigoriev I.V."/>
            <person name="Hibbett D."/>
            <person name="Nagy L.G."/>
            <person name="Martin F.M."/>
        </authorList>
    </citation>
    <scope>NUCLEOTIDE SEQUENCE</scope>
    <source>
        <strain evidence="1">P2</strain>
    </source>
</reference>